<accession>A0ABQ7VZV7</accession>
<keyword evidence="2" id="KW-1185">Reference proteome</keyword>
<proteinExistence type="predicted"/>
<gene>
    <name evidence="1" type="ORF">KY290_010733</name>
</gene>
<dbReference type="EMBL" id="JAIVGD010000005">
    <property type="protein sequence ID" value="KAH0773596.1"/>
    <property type="molecule type" value="Genomic_DNA"/>
</dbReference>
<comment type="caution">
    <text evidence="1">The sequence shown here is derived from an EMBL/GenBank/DDBJ whole genome shotgun (WGS) entry which is preliminary data.</text>
</comment>
<evidence type="ECO:0000313" key="1">
    <source>
        <dbReference type="EMBL" id="KAH0773596.1"/>
    </source>
</evidence>
<evidence type="ECO:0000313" key="2">
    <source>
        <dbReference type="Proteomes" id="UP000826656"/>
    </source>
</evidence>
<protein>
    <submittedName>
        <fullName evidence="1">Uncharacterized protein</fullName>
    </submittedName>
</protein>
<reference evidence="1 2" key="1">
    <citation type="journal article" date="2021" name="bioRxiv">
        <title>Chromosome-scale and haplotype-resolved genome assembly of a tetraploid potato cultivar.</title>
        <authorList>
            <person name="Sun H."/>
            <person name="Jiao W.-B."/>
            <person name="Krause K."/>
            <person name="Campoy J.A."/>
            <person name="Goel M."/>
            <person name="Folz-Donahue K."/>
            <person name="Kukat C."/>
            <person name="Huettel B."/>
            <person name="Schneeberger K."/>
        </authorList>
    </citation>
    <scope>NUCLEOTIDE SEQUENCE [LARGE SCALE GENOMIC DNA]</scope>
    <source>
        <strain evidence="1">SolTubOtavaFocal</strain>
        <tissue evidence="1">Leaves</tissue>
    </source>
</reference>
<dbReference type="Proteomes" id="UP000826656">
    <property type="component" value="Unassembled WGS sequence"/>
</dbReference>
<sequence>MEKSQCLARPCLEIERLLLFVRCNLMKNVEEFVYRNLSLEWWNRSQARPFQFCCPEKDNTSSFHYQVLFGS</sequence>
<organism evidence="1 2">
    <name type="scientific">Solanum tuberosum</name>
    <name type="common">Potato</name>
    <dbReference type="NCBI Taxonomy" id="4113"/>
    <lineage>
        <taxon>Eukaryota</taxon>
        <taxon>Viridiplantae</taxon>
        <taxon>Streptophyta</taxon>
        <taxon>Embryophyta</taxon>
        <taxon>Tracheophyta</taxon>
        <taxon>Spermatophyta</taxon>
        <taxon>Magnoliopsida</taxon>
        <taxon>eudicotyledons</taxon>
        <taxon>Gunneridae</taxon>
        <taxon>Pentapetalae</taxon>
        <taxon>asterids</taxon>
        <taxon>lamiids</taxon>
        <taxon>Solanales</taxon>
        <taxon>Solanaceae</taxon>
        <taxon>Solanoideae</taxon>
        <taxon>Solaneae</taxon>
        <taxon>Solanum</taxon>
    </lineage>
</organism>
<name>A0ABQ7VZV7_SOLTU</name>